<sequence>MKTIEEMRKKGFVLMYKEKLREAFTLDWYFKGYEKLIILGCFLWTVYSIFKFVKGLI</sequence>
<keyword evidence="1" id="KW-1133">Transmembrane helix</keyword>
<proteinExistence type="predicted"/>
<organism evidence="2">
    <name type="scientific">marine sediment metagenome</name>
    <dbReference type="NCBI Taxonomy" id="412755"/>
    <lineage>
        <taxon>unclassified sequences</taxon>
        <taxon>metagenomes</taxon>
        <taxon>ecological metagenomes</taxon>
    </lineage>
</organism>
<evidence type="ECO:0000256" key="1">
    <source>
        <dbReference type="SAM" id="Phobius"/>
    </source>
</evidence>
<keyword evidence="1" id="KW-0812">Transmembrane</keyword>
<name>X1HFM6_9ZZZZ</name>
<feature type="transmembrane region" description="Helical" evidence="1">
    <location>
        <begin position="36"/>
        <end position="53"/>
    </location>
</feature>
<evidence type="ECO:0000313" key="2">
    <source>
        <dbReference type="EMBL" id="GAH44103.1"/>
    </source>
</evidence>
<reference evidence="2" key="1">
    <citation type="journal article" date="2014" name="Front. Microbiol.">
        <title>High frequency of phylogenetically diverse reductive dehalogenase-homologous genes in deep subseafloor sedimentary metagenomes.</title>
        <authorList>
            <person name="Kawai M."/>
            <person name="Futagami T."/>
            <person name="Toyoda A."/>
            <person name="Takaki Y."/>
            <person name="Nishi S."/>
            <person name="Hori S."/>
            <person name="Arai W."/>
            <person name="Tsubouchi T."/>
            <person name="Morono Y."/>
            <person name="Uchiyama I."/>
            <person name="Ito T."/>
            <person name="Fujiyama A."/>
            <person name="Inagaki F."/>
            <person name="Takami H."/>
        </authorList>
    </citation>
    <scope>NUCLEOTIDE SEQUENCE</scope>
    <source>
        <strain evidence="2">Expedition CK06-06</strain>
    </source>
</reference>
<accession>X1HFM6</accession>
<dbReference type="EMBL" id="BARU01012710">
    <property type="protein sequence ID" value="GAH44103.1"/>
    <property type="molecule type" value="Genomic_DNA"/>
</dbReference>
<dbReference type="AlphaFoldDB" id="X1HFM6"/>
<protein>
    <submittedName>
        <fullName evidence="2">Uncharacterized protein</fullName>
    </submittedName>
</protein>
<gene>
    <name evidence="2" type="ORF">S03H2_23303</name>
</gene>
<keyword evidence="1" id="KW-0472">Membrane</keyword>
<comment type="caution">
    <text evidence="2">The sequence shown here is derived from an EMBL/GenBank/DDBJ whole genome shotgun (WGS) entry which is preliminary data.</text>
</comment>